<dbReference type="InterPro" id="IPR029063">
    <property type="entry name" value="SAM-dependent_MTases_sf"/>
</dbReference>
<dbReference type="Proteomes" id="UP001595445">
    <property type="component" value="Unassembled WGS sequence"/>
</dbReference>
<name>A0ABV7DWX0_9RHOB</name>
<feature type="domain" description="Methyltransferase type 11" evidence="1">
    <location>
        <begin position="61"/>
        <end position="156"/>
    </location>
</feature>
<dbReference type="InterPro" id="IPR013216">
    <property type="entry name" value="Methyltransf_11"/>
</dbReference>
<keyword evidence="3" id="KW-1185">Reference proteome</keyword>
<dbReference type="PANTHER" id="PTHR43591:SF24">
    <property type="entry name" value="2-METHOXY-6-POLYPRENYL-1,4-BENZOQUINOL METHYLASE, MITOCHONDRIAL"/>
    <property type="match status" value="1"/>
</dbReference>
<keyword evidence="2" id="KW-0489">Methyltransferase</keyword>
<accession>A0ABV7DWX0</accession>
<dbReference type="SUPFAM" id="SSF53335">
    <property type="entry name" value="S-adenosyl-L-methionine-dependent methyltransferases"/>
    <property type="match status" value="1"/>
</dbReference>
<proteinExistence type="predicted"/>
<dbReference type="EC" id="2.1.1.-" evidence="2"/>
<dbReference type="GO" id="GO:0032259">
    <property type="term" value="P:methylation"/>
    <property type="evidence" value="ECO:0007669"/>
    <property type="project" value="UniProtKB-KW"/>
</dbReference>
<protein>
    <submittedName>
        <fullName evidence="2">Class I SAM-dependent methyltransferase</fullName>
        <ecNumber evidence="2">2.1.1.-</ecNumber>
    </submittedName>
</protein>
<dbReference type="Pfam" id="PF08241">
    <property type="entry name" value="Methyltransf_11"/>
    <property type="match status" value="1"/>
</dbReference>
<evidence type="ECO:0000259" key="1">
    <source>
        <dbReference type="Pfam" id="PF08241"/>
    </source>
</evidence>
<comment type="caution">
    <text evidence="2">The sequence shown here is derived from an EMBL/GenBank/DDBJ whole genome shotgun (WGS) entry which is preliminary data.</text>
</comment>
<evidence type="ECO:0000313" key="2">
    <source>
        <dbReference type="EMBL" id="MFC3086784.1"/>
    </source>
</evidence>
<sequence length="259" mass="28331">MNIPTSLTNRDLRDEIRDYWSDRAATFDQDPGHKIAVGAERAAWMGLFRRHLGAAEGRRLLDLASGTGEIALLCHDLGYRVTGLDWAEPMLARARAKAAAAGVPVAFLQADAERTMLPAASQDVIVTRHLVWTLVDPQAAFAEWFRVLAPGGRLLVVDGDFVTRSFLGRLLARLAGPSHSRCGAELALRHASILSQVHFSRGARADTVAALLQEAGFREIRIDMRLAAIHRAQARDLGLAKSLLRRSEHRYAISATKAG</sequence>
<evidence type="ECO:0000313" key="3">
    <source>
        <dbReference type="Proteomes" id="UP001595445"/>
    </source>
</evidence>
<dbReference type="PANTHER" id="PTHR43591">
    <property type="entry name" value="METHYLTRANSFERASE"/>
    <property type="match status" value="1"/>
</dbReference>
<organism evidence="2 3">
    <name type="scientific">Tabrizicola soli</name>
    <dbReference type="NCBI Taxonomy" id="2185115"/>
    <lineage>
        <taxon>Bacteria</taxon>
        <taxon>Pseudomonadati</taxon>
        <taxon>Pseudomonadota</taxon>
        <taxon>Alphaproteobacteria</taxon>
        <taxon>Rhodobacterales</taxon>
        <taxon>Paracoccaceae</taxon>
        <taxon>Tabrizicola</taxon>
    </lineage>
</organism>
<dbReference type="Gene3D" id="3.40.50.150">
    <property type="entry name" value="Vaccinia Virus protein VP39"/>
    <property type="match status" value="1"/>
</dbReference>
<dbReference type="RefSeq" id="WP_197645879.1">
    <property type="nucleotide sequence ID" value="NZ_JAEACP010000016.1"/>
</dbReference>
<reference evidence="3" key="1">
    <citation type="journal article" date="2019" name="Int. J. Syst. Evol. Microbiol.">
        <title>The Global Catalogue of Microorganisms (GCM) 10K type strain sequencing project: providing services to taxonomists for standard genome sequencing and annotation.</title>
        <authorList>
            <consortium name="The Broad Institute Genomics Platform"/>
            <consortium name="The Broad Institute Genome Sequencing Center for Infectious Disease"/>
            <person name="Wu L."/>
            <person name="Ma J."/>
        </authorList>
    </citation>
    <scope>NUCLEOTIDE SEQUENCE [LARGE SCALE GENOMIC DNA]</scope>
    <source>
        <strain evidence="3">KCTC 62102</strain>
    </source>
</reference>
<keyword evidence="2" id="KW-0808">Transferase</keyword>
<dbReference type="GO" id="GO:0008168">
    <property type="term" value="F:methyltransferase activity"/>
    <property type="evidence" value="ECO:0007669"/>
    <property type="project" value="UniProtKB-KW"/>
</dbReference>
<dbReference type="CDD" id="cd02440">
    <property type="entry name" value="AdoMet_MTases"/>
    <property type="match status" value="1"/>
</dbReference>
<gene>
    <name evidence="2" type="ORF">ACFOD6_12080</name>
</gene>
<dbReference type="EMBL" id="JBHRSM010000022">
    <property type="protein sequence ID" value="MFC3086784.1"/>
    <property type="molecule type" value="Genomic_DNA"/>
</dbReference>